<name>A0A849SP27_UNCEI</name>
<dbReference type="SMART" id="SM00028">
    <property type="entry name" value="TPR"/>
    <property type="match status" value="2"/>
</dbReference>
<dbReference type="PANTHER" id="PTHR44998">
    <property type="match status" value="1"/>
</dbReference>
<reference evidence="2 3" key="1">
    <citation type="submission" date="2020-04" db="EMBL/GenBank/DDBJ databases">
        <title>Metagenomic profiling of ammonia- and methane-oxidizing microorganisms in a Dutch drinking water treatment plant.</title>
        <authorList>
            <person name="Poghosyan L."/>
            <person name="Leucker S."/>
        </authorList>
    </citation>
    <scope>NUCLEOTIDE SEQUENCE [LARGE SCALE GENOMIC DNA]</scope>
    <source>
        <strain evidence="2">S-RSF-IL-03</strain>
    </source>
</reference>
<dbReference type="AlphaFoldDB" id="A0A849SP27"/>
<protein>
    <recommendedName>
        <fullName evidence="4">Tetratricopeptide repeat protein</fullName>
    </recommendedName>
</protein>
<dbReference type="PROSITE" id="PS50005">
    <property type="entry name" value="TPR"/>
    <property type="match status" value="1"/>
</dbReference>
<dbReference type="PANTHER" id="PTHR44998:SF1">
    <property type="entry name" value="UDP-N-ACETYLGLUCOSAMINE--PEPTIDE N-ACETYLGLUCOSAMINYLTRANSFERASE 110 KDA SUBUNIT"/>
    <property type="match status" value="1"/>
</dbReference>
<sequence length="216" mass="23878">VRTDRDREARAEYARAIAISPHDPSVWFNLGNLERRASHSDSALAAFHRATRLDSTFAAAYQSEIQTLRELNRMPEALAAYRRWLRANPELHTARLEASRLAESLDRPDEAIEIAREGTLEADHLGESHEIYGMMQAAHGDVRGALKSLRTASKRFRGDAARSDRITRLVGILRRVAPDSLRAVFAQDSVERVADAIRAARAAAAGAARESDGAAR</sequence>
<dbReference type="InterPro" id="IPR019734">
    <property type="entry name" value="TPR_rpt"/>
</dbReference>
<dbReference type="Pfam" id="PF13432">
    <property type="entry name" value="TPR_16"/>
    <property type="match status" value="1"/>
</dbReference>
<comment type="caution">
    <text evidence="2">The sequence shown here is derived from an EMBL/GenBank/DDBJ whole genome shotgun (WGS) entry which is preliminary data.</text>
</comment>
<gene>
    <name evidence="2" type="ORF">HOP12_05875</name>
</gene>
<dbReference type="Gene3D" id="1.25.40.10">
    <property type="entry name" value="Tetratricopeptide repeat domain"/>
    <property type="match status" value="1"/>
</dbReference>
<evidence type="ECO:0000313" key="2">
    <source>
        <dbReference type="EMBL" id="NOT33685.1"/>
    </source>
</evidence>
<dbReference type="EMBL" id="JABFRW010000064">
    <property type="protein sequence ID" value="NOT33685.1"/>
    <property type="molecule type" value="Genomic_DNA"/>
</dbReference>
<dbReference type="SUPFAM" id="SSF48452">
    <property type="entry name" value="TPR-like"/>
    <property type="match status" value="1"/>
</dbReference>
<evidence type="ECO:0000256" key="1">
    <source>
        <dbReference type="PROSITE-ProRule" id="PRU00339"/>
    </source>
</evidence>
<evidence type="ECO:0000313" key="3">
    <source>
        <dbReference type="Proteomes" id="UP000580839"/>
    </source>
</evidence>
<proteinExistence type="predicted"/>
<feature type="non-terminal residue" evidence="2">
    <location>
        <position position="1"/>
    </location>
</feature>
<keyword evidence="1" id="KW-0802">TPR repeat</keyword>
<evidence type="ECO:0008006" key="4">
    <source>
        <dbReference type="Google" id="ProtNLM"/>
    </source>
</evidence>
<dbReference type="InterPro" id="IPR011990">
    <property type="entry name" value="TPR-like_helical_dom_sf"/>
</dbReference>
<feature type="repeat" description="TPR" evidence="1">
    <location>
        <begin position="24"/>
        <end position="57"/>
    </location>
</feature>
<organism evidence="2 3">
    <name type="scientific">Eiseniibacteriota bacterium</name>
    <dbReference type="NCBI Taxonomy" id="2212470"/>
    <lineage>
        <taxon>Bacteria</taxon>
        <taxon>Candidatus Eiseniibacteriota</taxon>
    </lineage>
</organism>
<accession>A0A849SP27</accession>
<dbReference type="Proteomes" id="UP000580839">
    <property type="component" value="Unassembled WGS sequence"/>
</dbReference>